<protein>
    <submittedName>
        <fullName evidence="1">Uncharacterized protein</fullName>
    </submittedName>
</protein>
<keyword evidence="2" id="KW-1185">Reference proteome</keyword>
<gene>
    <name evidence="1" type="ORF">V6N12_073337</name>
</gene>
<evidence type="ECO:0000313" key="2">
    <source>
        <dbReference type="Proteomes" id="UP001472677"/>
    </source>
</evidence>
<proteinExistence type="predicted"/>
<sequence length="112" mass="12121">MWNPPLTCLLTKLGQLDTNILVVQLVVTTVAPVKSVAAVGVCSPIKVELWASHDGLVQAWVLGKTHVAMEVDSTLVMREANVVADKLAKSIVLGSLEFQVFVDPPPFILEFL</sequence>
<name>A0ABR2APD9_9ROSI</name>
<comment type="caution">
    <text evidence="1">The sequence shown here is derived from an EMBL/GenBank/DDBJ whole genome shotgun (WGS) entry which is preliminary data.</text>
</comment>
<dbReference type="Proteomes" id="UP001472677">
    <property type="component" value="Unassembled WGS sequence"/>
</dbReference>
<reference evidence="1 2" key="1">
    <citation type="journal article" date="2024" name="G3 (Bethesda)">
        <title>Genome assembly of Hibiscus sabdariffa L. provides insights into metabolisms of medicinal natural products.</title>
        <authorList>
            <person name="Kim T."/>
        </authorList>
    </citation>
    <scope>NUCLEOTIDE SEQUENCE [LARGE SCALE GENOMIC DNA]</scope>
    <source>
        <strain evidence="1">TK-2024</strain>
        <tissue evidence="1">Old leaves</tissue>
    </source>
</reference>
<evidence type="ECO:0000313" key="1">
    <source>
        <dbReference type="EMBL" id="KAK8495562.1"/>
    </source>
</evidence>
<dbReference type="EMBL" id="JBBPBM010000424">
    <property type="protein sequence ID" value="KAK8495562.1"/>
    <property type="molecule type" value="Genomic_DNA"/>
</dbReference>
<organism evidence="1 2">
    <name type="scientific">Hibiscus sabdariffa</name>
    <name type="common">roselle</name>
    <dbReference type="NCBI Taxonomy" id="183260"/>
    <lineage>
        <taxon>Eukaryota</taxon>
        <taxon>Viridiplantae</taxon>
        <taxon>Streptophyta</taxon>
        <taxon>Embryophyta</taxon>
        <taxon>Tracheophyta</taxon>
        <taxon>Spermatophyta</taxon>
        <taxon>Magnoliopsida</taxon>
        <taxon>eudicotyledons</taxon>
        <taxon>Gunneridae</taxon>
        <taxon>Pentapetalae</taxon>
        <taxon>rosids</taxon>
        <taxon>malvids</taxon>
        <taxon>Malvales</taxon>
        <taxon>Malvaceae</taxon>
        <taxon>Malvoideae</taxon>
        <taxon>Hibiscus</taxon>
    </lineage>
</organism>
<accession>A0ABR2APD9</accession>